<proteinExistence type="predicted"/>
<evidence type="ECO:0000256" key="1">
    <source>
        <dbReference type="SAM" id="MobiDB-lite"/>
    </source>
</evidence>
<reference evidence="3" key="1">
    <citation type="journal article" date="2022" name="G3 (Bethesda)">
        <title>High quality genome of the basidiomycete yeast Dioszegia hungarica PDD-24b-2 isolated from cloud water.</title>
        <authorList>
            <person name="Jarrige D."/>
            <person name="Haridas S."/>
            <person name="Bleykasten-Grosshans C."/>
            <person name="Joly M."/>
            <person name="Nadalig T."/>
            <person name="Sancelme M."/>
            <person name="Vuilleumier S."/>
            <person name="Grigoriev I.V."/>
            <person name="Amato P."/>
            <person name="Bringel F."/>
        </authorList>
    </citation>
    <scope>NUCLEOTIDE SEQUENCE</scope>
    <source>
        <strain evidence="3">PDD-24b-2</strain>
    </source>
</reference>
<organism evidence="3 4">
    <name type="scientific">Dioszegia hungarica</name>
    <dbReference type="NCBI Taxonomy" id="4972"/>
    <lineage>
        <taxon>Eukaryota</taxon>
        <taxon>Fungi</taxon>
        <taxon>Dikarya</taxon>
        <taxon>Basidiomycota</taxon>
        <taxon>Agaricomycotina</taxon>
        <taxon>Tremellomycetes</taxon>
        <taxon>Tremellales</taxon>
        <taxon>Bulleribasidiaceae</taxon>
        <taxon>Dioszegia</taxon>
    </lineage>
</organism>
<sequence>MSSASEKTPLAGTPAKYQRAPPPPQRPTRAIHLSLTILILGFVVFYAQRTGKKVSPTIYGLKPAHQPLPSTYGICTKDRLGIYTVPEESGLGAVECVVVSGKEVVDTGSLNRIRRRWGDKAGIGGVDQSPAEMRKAGGLQILYLQEGHTMTPGLIDAHGHVLEYGFYAQLPLLGARSTEEIVNKVEFFLANEGEDLPAGSWIEGMGWDQNLFPSKSFPTADDLETSPSLRGKKICLARVDVHAAWVSRAVLDELESRPGGLPETVEGGLIVRDEKGRPTGVFVDNAMDLINEIKPVWTDAQRHLFLKRMSDEALRRGLTGVHNARTGKADVDFYVKVADSGDLPLRFNLMVFCLTPTDYCGDDFSRVSNAGDGRLNVHSNVHTIGDRSNHVILDAIEAVIRSNPAVDSTRRFRLEHAQIMTPSDLERAVRLGVIASYQPTHATSDMWYAEDRLGKERLKGAYAWQSYLKAGGRIALGSDFPVESLDPLKGFYAATTRLSEKGTSPHGPDGWIPEEKLSRAQALRGFTVDAAYAGLSNMTGSLTPGKRFDAVIWDDDLIEVPQNEMLEIQVVATIMDGQIVYGALEV</sequence>
<dbReference type="PANTHER" id="PTHR22642">
    <property type="entry name" value="IMIDAZOLONEPROPIONASE"/>
    <property type="match status" value="1"/>
</dbReference>
<dbReference type="Gene3D" id="3.10.310.70">
    <property type="match status" value="1"/>
</dbReference>
<dbReference type="InterPro" id="IPR011059">
    <property type="entry name" value="Metal-dep_hydrolase_composite"/>
</dbReference>
<dbReference type="InterPro" id="IPR032466">
    <property type="entry name" value="Metal_Hydrolase"/>
</dbReference>
<dbReference type="Gene3D" id="3.20.20.140">
    <property type="entry name" value="Metal-dependent hydrolases"/>
    <property type="match status" value="1"/>
</dbReference>
<feature type="domain" description="Amidohydrolase 3" evidence="2">
    <location>
        <begin position="146"/>
        <end position="348"/>
    </location>
</feature>
<comment type="caution">
    <text evidence="3">The sequence shown here is derived from an EMBL/GenBank/DDBJ whole genome shotgun (WGS) entry which is preliminary data.</text>
</comment>
<dbReference type="PANTHER" id="PTHR22642:SF2">
    <property type="entry name" value="PROTEIN LONG AFTER FAR-RED 3"/>
    <property type="match status" value="1"/>
</dbReference>
<dbReference type="SUPFAM" id="SSF51556">
    <property type="entry name" value="Metallo-dependent hydrolases"/>
    <property type="match status" value="1"/>
</dbReference>
<evidence type="ECO:0000259" key="2">
    <source>
        <dbReference type="Pfam" id="PF07969"/>
    </source>
</evidence>
<accession>A0AA38H8B1</accession>
<dbReference type="Pfam" id="PF07969">
    <property type="entry name" value="Amidohydro_3"/>
    <property type="match status" value="2"/>
</dbReference>
<gene>
    <name evidence="3" type="ORF">MKK02DRAFT_25516</name>
</gene>
<dbReference type="GO" id="GO:0016810">
    <property type="term" value="F:hydrolase activity, acting on carbon-nitrogen (but not peptide) bonds"/>
    <property type="evidence" value="ECO:0007669"/>
    <property type="project" value="InterPro"/>
</dbReference>
<dbReference type="SUPFAM" id="SSF51338">
    <property type="entry name" value="Composite domain of metallo-dependent hydrolases"/>
    <property type="match status" value="1"/>
</dbReference>
<dbReference type="Proteomes" id="UP001164286">
    <property type="component" value="Unassembled WGS sequence"/>
</dbReference>
<dbReference type="AlphaFoldDB" id="A0AA38H8B1"/>
<dbReference type="GeneID" id="77726254"/>
<keyword evidence="4" id="KW-1185">Reference proteome</keyword>
<dbReference type="Gene3D" id="2.30.40.10">
    <property type="entry name" value="Urease, subunit C, domain 1"/>
    <property type="match status" value="1"/>
</dbReference>
<protein>
    <submittedName>
        <fullName evidence="3">Amidohydrolase family-domain-containing protein</fullName>
    </submittedName>
</protein>
<evidence type="ECO:0000313" key="3">
    <source>
        <dbReference type="EMBL" id="KAI9635643.1"/>
    </source>
</evidence>
<dbReference type="InterPro" id="IPR033932">
    <property type="entry name" value="YtcJ-like"/>
</dbReference>
<name>A0AA38H8B1_9TREE</name>
<evidence type="ECO:0000313" key="4">
    <source>
        <dbReference type="Proteomes" id="UP001164286"/>
    </source>
</evidence>
<feature type="domain" description="Amidohydrolase 3" evidence="2">
    <location>
        <begin position="380"/>
        <end position="581"/>
    </location>
</feature>
<feature type="region of interest" description="Disordered" evidence="1">
    <location>
        <begin position="1"/>
        <end position="26"/>
    </location>
</feature>
<dbReference type="InterPro" id="IPR013108">
    <property type="entry name" value="Amidohydro_3"/>
</dbReference>
<dbReference type="RefSeq" id="XP_052945420.1">
    <property type="nucleotide sequence ID" value="XM_053087053.1"/>
</dbReference>
<dbReference type="EMBL" id="JAKWFO010000005">
    <property type="protein sequence ID" value="KAI9635643.1"/>
    <property type="molecule type" value="Genomic_DNA"/>
</dbReference>
<dbReference type="CDD" id="cd01300">
    <property type="entry name" value="YtcJ_like"/>
    <property type="match status" value="1"/>
</dbReference>